<sequence length="106" mass="11412">MARGGYGSGSGIPLRDRVRAGGSPAAPVDRPSYEPEGFSVDSPARHCWVAVPVDGSRPSPGLLLEWRKVERGRFEGLVVYAAQLRPGRWSTVTEWVPAELLTQAGP</sequence>
<evidence type="ECO:0000313" key="3">
    <source>
        <dbReference type="Proteomes" id="UP001500575"/>
    </source>
</evidence>
<dbReference type="RefSeq" id="WP_344303398.1">
    <property type="nucleotide sequence ID" value="NZ_BAAAQQ010000011.1"/>
</dbReference>
<evidence type="ECO:0000313" key="2">
    <source>
        <dbReference type="EMBL" id="GAA2122947.1"/>
    </source>
</evidence>
<proteinExistence type="predicted"/>
<name>A0ABN2Y7B3_9ACTN</name>
<reference evidence="2 3" key="1">
    <citation type="journal article" date="2019" name="Int. J. Syst. Evol. Microbiol.">
        <title>The Global Catalogue of Microorganisms (GCM) 10K type strain sequencing project: providing services to taxonomists for standard genome sequencing and annotation.</title>
        <authorList>
            <consortium name="The Broad Institute Genomics Platform"/>
            <consortium name="The Broad Institute Genome Sequencing Center for Infectious Disease"/>
            <person name="Wu L."/>
            <person name="Ma J."/>
        </authorList>
    </citation>
    <scope>NUCLEOTIDE SEQUENCE [LARGE SCALE GENOMIC DNA]</scope>
    <source>
        <strain evidence="2 3">JCM 16021</strain>
    </source>
</reference>
<dbReference type="EMBL" id="BAAAQQ010000011">
    <property type="protein sequence ID" value="GAA2122947.1"/>
    <property type="molecule type" value="Genomic_DNA"/>
</dbReference>
<dbReference type="Proteomes" id="UP001500575">
    <property type="component" value="Unassembled WGS sequence"/>
</dbReference>
<organism evidence="2 3">
    <name type="scientific">Nocardioides bigeumensis</name>
    <dbReference type="NCBI Taxonomy" id="433657"/>
    <lineage>
        <taxon>Bacteria</taxon>
        <taxon>Bacillati</taxon>
        <taxon>Actinomycetota</taxon>
        <taxon>Actinomycetes</taxon>
        <taxon>Propionibacteriales</taxon>
        <taxon>Nocardioidaceae</taxon>
        <taxon>Nocardioides</taxon>
    </lineage>
</organism>
<accession>A0ABN2Y7B3</accession>
<comment type="caution">
    <text evidence="2">The sequence shown here is derived from an EMBL/GenBank/DDBJ whole genome shotgun (WGS) entry which is preliminary data.</text>
</comment>
<gene>
    <name evidence="2" type="ORF">GCM10009843_18340</name>
</gene>
<evidence type="ECO:0000256" key="1">
    <source>
        <dbReference type="SAM" id="MobiDB-lite"/>
    </source>
</evidence>
<feature type="compositionally biased region" description="Gly residues" evidence="1">
    <location>
        <begin position="1"/>
        <end position="10"/>
    </location>
</feature>
<feature type="region of interest" description="Disordered" evidence="1">
    <location>
        <begin position="1"/>
        <end position="39"/>
    </location>
</feature>
<protein>
    <submittedName>
        <fullName evidence="2">Uncharacterized protein</fullName>
    </submittedName>
</protein>
<keyword evidence="3" id="KW-1185">Reference proteome</keyword>